<dbReference type="OrthoDB" id="58662at2"/>
<evidence type="ECO:0000313" key="2">
    <source>
        <dbReference type="EMBL" id="TQV82119.1"/>
    </source>
</evidence>
<evidence type="ECO:0000256" key="1">
    <source>
        <dbReference type="SAM" id="SignalP"/>
    </source>
</evidence>
<evidence type="ECO:0000313" key="3">
    <source>
        <dbReference type="Proteomes" id="UP000315252"/>
    </source>
</evidence>
<dbReference type="EMBL" id="VHSH01000002">
    <property type="protein sequence ID" value="TQV82119.1"/>
    <property type="molecule type" value="Genomic_DNA"/>
</dbReference>
<name>A0A545TY32_9PROT</name>
<reference evidence="2 3" key="1">
    <citation type="submission" date="2019-06" db="EMBL/GenBank/DDBJ databases">
        <title>Whole genome sequence for Rhodospirillaceae sp. R148.</title>
        <authorList>
            <person name="Wang G."/>
        </authorList>
    </citation>
    <scope>NUCLEOTIDE SEQUENCE [LARGE SCALE GENOMIC DNA]</scope>
    <source>
        <strain evidence="2 3">R148</strain>
    </source>
</reference>
<keyword evidence="3" id="KW-1185">Reference proteome</keyword>
<sequence>MKLRRLLTALVLSGLPVGTLWAADIIEISRDDICVSDLKGEGHLSGGIPTGGIAETVSMILCDGSAARLTLVNGKPELSDVVQNAVPVPRVEPVKMLPDSEITYGENDIRSAWLTGPTRRYAHAILGDAIEATGIAVISLMGEEILFEVGPESVFEDLRVRLVDLNGDDKDELIVIRSYLDAGAALAVYGLVNGKIAPMGETPAIGVSNRWLNPAGAADFDGDGDIEIAYVETPHIGGTLRFFSLKPEGLVEEEALQGFSNHAIGSRELDLGAVVDWNRDGVLDLAIPDASRSRLQVVSLAAGEAKVLASLPQDGGRHSARITTAVIVSDLDGDGMPELFYGLSDGSLVMMKP</sequence>
<gene>
    <name evidence="2" type="ORF">FKG95_07805</name>
</gene>
<dbReference type="Gene3D" id="2.130.10.130">
    <property type="entry name" value="Integrin alpha, N-terminal"/>
    <property type="match status" value="1"/>
</dbReference>
<feature type="signal peptide" evidence="1">
    <location>
        <begin position="1"/>
        <end position="22"/>
    </location>
</feature>
<dbReference type="InterPro" id="IPR028994">
    <property type="entry name" value="Integrin_alpha_N"/>
</dbReference>
<organism evidence="2 3">
    <name type="scientific">Denitrobaculum tricleocarpae</name>
    <dbReference type="NCBI Taxonomy" id="2591009"/>
    <lineage>
        <taxon>Bacteria</taxon>
        <taxon>Pseudomonadati</taxon>
        <taxon>Pseudomonadota</taxon>
        <taxon>Alphaproteobacteria</taxon>
        <taxon>Rhodospirillales</taxon>
        <taxon>Rhodospirillaceae</taxon>
        <taxon>Denitrobaculum</taxon>
    </lineage>
</organism>
<dbReference type="RefSeq" id="WP_142895749.1">
    <property type="nucleotide sequence ID" value="NZ_ML660053.1"/>
</dbReference>
<dbReference type="SUPFAM" id="SSF69318">
    <property type="entry name" value="Integrin alpha N-terminal domain"/>
    <property type="match status" value="1"/>
</dbReference>
<keyword evidence="1" id="KW-0732">Signal</keyword>
<accession>A0A545TY32</accession>
<dbReference type="Proteomes" id="UP000315252">
    <property type="component" value="Unassembled WGS sequence"/>
</dbReference>
<feature type="chain" id="PRO_5021809044" evidence="1">
    <location>
        <begin position="23"/>
        <end position="353"/>
    </location>
</feature>
<dbReference type="AlphaFoldDB" id="A0A545TY32"/>
<protein>
    <submittedName>
        <fullName evidence="2">VCBS repeat-containing protein</fullName>
    </submittedName>
</protein>
<proteinExistence type="predicted"/>
<comment type="caution">
    <text evidence="2">The sequence shown here is derived from an EMBL/GenBank/DDBJ whole genome shotgun (WGS) entry which is preliminary data.</text>
</comment>